<keyword evidence="1" id="KW-0472">Membrane</keyword>
<name>A0A1F5N1C7_9BACT</name>
<dbReference type="Pfam" id="PF03703">
    <property type="entry name" value="bPH_2"/>
    <property type="match status" value="1"/>
</dbReference>
<feature type="domain" description="YdbS-like PH" evidence="2">
    <location>
        <begin position="92"/>
        <end position="167"/>
    </location>
</feature>
<keyword evidence="1" id="KW-0812">Transmembrane</keyword>
<accession>A0A1F5N1C7</accession>
<organism evidence="3 4">
    <name type="scientific">Candidatus Daviesbacteria bacterium RIFCSPLOWO2_02_FULL_38_15</name>
    <dbReference type="NCBI Taxonomy" id="1797794"/>
    <lineage>
        <taxon>Bacteria</taxon>
        <taxon>Candidatus Daviesiibacteriota</taxon>
    </lineage>
</organism>
<feature type="transmembrane region" description="Helical" evidence="1">
    <location>
        <begin position="70"/>
        <end position="92"/>
    </location>
</feature>
<protein>
    <recommendedName>
        <fullName evidence="2">YdbS-like PH domain-containing protein</fullName>
    </recommendedName>
</protein>
<dbReference type="InterPro" id="IPR005182">
    <property type="entry name" value="YdbS-like_PH"/>
</dbReference>
<evidence type="ECO:0000256" key="1">
    <source>
        <dbReference type="SAM" id="Phobius"/>
    </source>
</evidence>
<dbReference type="Proteomes" id="UP000177057">
    <property type="component" value="Unassembled WGS sequence"/>
</dbReference>
<dbReference type="PANTHER" id="PTHR37938:SF1">
    <property type="entry name" value="BLL0215 PROTEIN"/>
    <property type="match status" value="1"/>
</dbReference>
<dbReference type="PANTHER" id="PTHR37938">
    <property type="entry name" value="BLL0215 PROTEIN"/>
    <property type="match status" value="1"/>
</dbReference>
<dbReference type="STRING" id="1797794.A3H40_02785"/>
<dbReference type="EMBL" id="MFDV01000018">
    <property type="protein sequence ID" value="OGE71428.1"/>
    <property type="molecule type" value="Genomic_DNA"/>
</dbReference>
<dbReference type="AlphaFoldDB" id="A0A1F5N1C7"/>
<proteinExistence type="predicted"/>
<evidence type="ECO:0000313" key="3">
    <source>
        <dbReference type="EMBL" id="OGE71428.1"/>
    </source>
</evidence>
<comment type="caution">
    <text evidence="3">The sequence shown here is derived from an EMBL/GenBank/DDBJ whole genome shotgun (WGS) entry which is preliminary data.</text>
</comment>
<gene>
    <name evidence="3" type="ORF">A3H40_02785</name>
</gene>
<keyword evidence="1" id="KW-1133">Transmembrane helix</keyword>
<evidence type="ECO:0000259" key="2">
    <source>
        <dbReference type="Pfam" id="PF03703"/>
    </source>
</evidence>
<evidence type="ECO:0000313" key="4">
    <source>
        <dbReference type="Proteomes" id="UP000177057"/>
    </source>
</evidence>
<reference evidence="3 4" key="1">
    <citation type="journal article" date="2016" name="Nat. Commun.">
        <title>Thousands of microbial genomes shed light on interconnected biogeochemical processes in an aquifer system.</title>
        <authorList>
            <person name="Anantharaman K."/>
            <person name="Brown C.T."/>
            <person name="Hug L.A."/>
            <person name="Sharon I."/>
            <person name="Castelle C.J."/>
            <person name="Probst A.J."/>
            <person name="Thomas B.C."/>
            <person name="Singh A."/>
            <person name="Wilkins M.J."/>
            <person name="Karaoz U."/>
            <person name="Brodie E.L."/>
            <person name="Williams K.H."/>
            <person name="Hubbard S.S."/>
            <person name="Banfield J.F."/>
        </authorList>
    </citation>
    <scope>NUCLEOTIDE SEQUENCE [LARGE SCALE GENOMIC DNA]</scope>
</reference>
<feature type="transmembrane region" description="Helical" evidence="1">
    <location>
        <begin position="43"/>
        <end position="64"/>
    </location>
</feature>
<sequence>MAKFHYKESPSQKQRNVFKKYLSEDEELVLVTGLSQATIRSNLIIYLLFPGLLLFGLGLGLGWLLGLGKIWALTLAFIGQFTAAALKTMHLYHSNRYLLTTRRVIIKRGIFGVRLTAALFDKITHLEVDQSIIDRLLLHHGTIIINTAGGNQDQIILRYVDYPMELKNLLERLINREREQFGLRGTTLSEIEGEIIA</sequence>